<proteinExistence type="predicted"/>
<gene>
    <name evidence="1" type="ORF">HGA03_18265</name>
</gene>
<dbReference type="EMBL" id="JAAXOX010000019">
    <property type="protein sequence ID" value="NKY24608.1"/>
    <property type="molecule type" value="Genomic_DNA"/>
</dbReference>
<dbReference type="Proteomes" id="UP000581206">
    <property type="component" value="Unassembled WGS sequence"/>
</dbReference>
<accession>A0A7X6R0U6</accession>
<reference evidence="1 2" key="1">
    <citation type="submission" date="2020-04" db="EMBL/GenBank/DDBJ databases">
        <title>MicrobeNet Type strains.</title>
        <authorList>
            <person name="Nicholson A.C."/>
        </authorList>
    </citation>
    <scope>NUCLEOTIDE SEQUENCE [LARGE SCALE GENOMIC DNA]</scope>
    <source>
        <strain evidence="1 2">ATCC BAA-788</strain>
    </source>
</reference>
<keyword evidence="2" id="KW-1185">Reference proteome</keyword>
<comment type="caution">
    <text evidence="1">The sequence shown here is derived from an EMBL/GenBank/DDBJ whole genome shotgun (WGS) entry which is preliminary data.</text>
</comment>
<organism evidence="1 2">
    <name type="scientific">Cellulomonas denverensis</name>
    <dbReference type="NCBI Taxonomy" id="264297"/>
    <lineage>
        <taxon>Bacteria</taxon>
        <taxon>Bacillati</taxon>
        <taxon>Actinomycetota</taxon>
        <taxon>Actinomycetes</taxon>
        <taxon>Micrococcales</taxon>
        <taxon>Cellulomonadaceae</taxon>
        <taxon>Cellulomonas</taxon>
    </lineage>
</organism>
<sequence>MSPCGTHDDLVTGFLAEVARQDKATWRQLSEGPLRPSPERDDAVHALTAMPVPAPVRTAVADVASHAFTGLGLDLADFPGPLELLSVRSAIEAALFAIAGCDRLSRAHAETLLRPFADAGFASAATALDRVR</sequence>
<evidence type="ECO:0000313" key="2">
    <source>
        <dbReference type="Proteomes" id="UP000581206"/>
    </source>
</evidence>
<evidence type="ECO:0000313" key="1">
    <source>
        <dbReference type="EMBL" id="NKY24608.1"/>
    </source>
</evidence>
<name>A0A7X6R0U6_9CELL</name>
<dbReference type="AlphaFoldDB" id="A0A7X6R0U6"/>
<dbReference type="RefSeq" id="WP_203767453.1">
    <property type="nucleotide sequence ID" value="NZ_BONL01000011.1"/>
</dbReference>
<protein>
    <submittedName>
        <fullName evidence="1">Uncharacterized protein</fullName>
    </submittedName>
</protein>